<dbReference type="InterPro" id="IPR011010">
    <property type="entry name" value="DNA_brk_join_enz"/>
</dbReference>
<dbReference type="EMBL" id="DF384213">
    <property type="protein sequence ID" value="GAE01955.1"/>
    <property type="molecule type" value="Genomic_DNA"/>
</dbReference>
<feature type="domain" description="Tyr recombinase" evidence="4">
    <location>
        <begin position="1"/>
        <end position="160"/>
    </location>
</feature>
<name>A0A0S6U0Y1_CLOBO</name>
<comment type="similarity">
    <text evidence="1">Belongs to the 'phage' integrase family.</text>
</comment>
<dbReference type="PANTHER" id="PTHR30349:SF41">
    <property type="entry name" value="INTEGRASE_RECOMBINASE PROTEIN MJ0367-RELATED"/>
    <property type="match status" value="1"/>
</dbReference>
<dbReference type="InterPro" id="IPR013762">
    <property type="entry name" value="Integrase-like_cat_sf"/>
</dbReference>
<dbReference type="PANTHER" id="PTHR30349">
    <property type="entry name" value="PHAGE INTEGRASE-RELATED"/>
    <property type="match status" value="1"/>
</dbReference>
<dbReference type="AlphaFoldDB" id="A0A0S6U0Y1"/>
<proteinExistence type="inferred from homology"/>
<evidence type="ECO:0000256" key="2">
    <source>
        <dbReference type="ARBA" id="ARBA00023125"/>
    </source>
</evidence>
<evidence type="ECO:0000256" key="3">
    <source>
        <dbReference type="ARBA" id="ARBA00023172"/>
    </source>
</evidence>
<evidence type="ECO:0000256" key="1">
    <source>
        <dbReference type="ARBA" id="ARBA00008857"/>
    </source>
</evidence>
<dbReference type="HOGENOM" id="CLU_1640820_0_0_9"/>
<dbReference type="PROSITE" id="PS51257">
    <property type="entry name" value="PROKAR_LIPOPROTEIN"/>
    <property type="match status" value="1"/>
</dbReference>
<evidence type="ECO:0000313" key="5">
    <source>
        <dbReference type="EMBL" id="GAE01955.1"/>
    </source>
</evidence>
<sequence length="161" mass="18963">MGDFRSWAICSFLLSTGCRAETLLNVHVEDVNFSTDTILFRHMKTKRQITVPLSNTLKVNLMEYIQRMGLKQEDYLFPLLNGEKMKYDTCHQNLKNYFKHRNVKFHGVNTFRNIFATMALKNWAGIYLIQKCLGHADIKMTERYINLHCIISNRGDCIWHL</sequence>
<reference evidence="5" key="1">
    <citation type="submission" date="2013-10" db="EMBL/GenBank/DDBJ databases">
        <title>Draft genome sequence of Clostridium botulinum type B strain Osaka05.</title>
        <authorList>
            <person name="Sakaguchi Y."/>
            <person name="Hosomi K."/>
            <person name="Uchiyama J."/>
            <person name="Ogura Y."/>
            <person name="Sakaguchi M."/>
            <person name="Kohda T."/>
            <person name="Mukamoto M."/>
            <person name="Misawa N."/>
            <person name="Matsuzaki S."/>
            <person name="Hayashi T."/>
            <person name="Kozaki S."/>
        </authorList>
    </citation>
    <scope>NUCLEOTIDE SEQUENCE</scope>
    <source>
        <strain evidence="5">Osaka05</strain>
    </source>
</reference>
<dbReference type="PROSITE" id="PS51898">
    <property type="entry name" value="TYR_RECOMBINASE"/>
    <property type="match status" value="1"/>
</dbReference>
<dbReference type="InterPro" id="IPR050090">
    <property type="entry name" value="Tyrosine_recombinase_XerCD"/>
</dbReference>
<dbReference type="GO" id="GO:0003677">
    <property type="term" value="F:DNA binding"/>
    <property type="evidence" value="ECO:0007669"/>
    <property type="project" value="UniProtKB-KW"/>
</dbReference>
<protein>
    <submittedName>
        <fullName evidence="5">XerC/D integrase-recombinase</fullName>
    </submittedName>
</protein>
<dbReference type="InterPro" id="IPR002104">
    <property type="entry name" value="Integrase_catalytic"/>
</dbReference>
<dbReference type="GO" id="GO:0015074">
    <property type="term" value="P:DNA integration"/>
    <property type="evidence" value="ECO:0007669"/>
    <property type="project" value="InterPro"/>
</dbReference>
<organism evidence="5">
    <name type="scientific">Clostridium botulinum B str. Osaka05</name>
    <dbReference type="NCBI Taxonomy" id="1407017"/>
    <lineage>
        <taxon>Bacteria</taxon>
        <taxon>Bacillati</taxon>
        <taxon>Bacillota</taxon>
        <taxon>Clostridia</taxon>
        <taxon>Eubacteriales</taxon>
        <taxon>Clostridiaceae</taxon>
        <taxon>Clostridium</taxon>
    </lineage>
</organism>
<gene>
    <name evidence="5" type="ORF">CBO05C_1645</name>
</gene>
<dbReference type="CDD" id="cd00397">
    <property type="entry name" value="DNA_BRE_C"/>
    <property type="match status" value="1"/>
</dbReference>
<dbReference type="Proteomes" id="UP000054164">
    <property type="component" value="Unassembled WGS sequence"/>
</dbReference>
<keyword evidence="3" id="KW-0233">DNA recombination</keyword>
<evidence type="ECO:0000259" key="4">
    <source>
        <dbReference type="PROSITE" id="PS51898"/>
    </source>
</evidence>
<dbReference type="Gene3D" id="1.10.443.10">
    <property type="entry name" value="Intergrase catalytic core"/>
    <property type="match status" value="1"/>
</dbReference>
<dbReference type="SUPFAM" id="SSF56349">
    <property type="entry name" value="DNA breaking-rejoining enzymes"/>
    <property type="match status" value="1"/>
</dbReference>
<accession>A0A0S6U0Y1</accession>
<keyword evidence="2" id="KW-0238">DNA-binding</keyword>
<dbReference type="GO" id="GO:0006310">
    <property type="term" value="P:DNA recombination"/>
    <property type="evidence" value="ECO:0007669"/>
    <property type="project" value="UniProtKB-KW"/>
</dbReference>
<dbReference type="Pfam" id="PF00589">
    <property type="entry name" value="Phage_integrase"/>
    <property type="match status" value="1"/>
</dbReference>